<evidence type="ECO:0000313" key="2">
    <source>
        <dbReference type="Proteomes" id="UP000192775"/>
    </source>
</evidence>
<dbReference type="Proteomes" id="UP000192775">
    <property type="component" value="Chromosome"/>
</dbReference>
<dbReference type="KEGG" id="cphy:B5808_02695"/>
<dbReference type="RefSeq" id="WP_085018193.1">
    <property type="nucleotide sequence ID" value="NZ_BMHD01000001.1"/>
</dbReference>
<organism evidence="1 2">
    <name type="scientific">Cnuibacter physcomitrellae</name>
    <dbReference type="NCBI Taxonomy" id="1619308"/>
    <lineage>
        <taxon>Bacteria</taxon>
        <taxon>Bacillati</taxon>
        <taxon>Actinomycetota</taxon>
        <taxon>Actinomycetes</taxon>
        <taxon>Micrococcales</taxon>
        <taxon>Microbacteriaceae</taxon>
        <taxon>Cnuibacter</taxon>
    </lineage>
</organism>
<protein>
    <submittedName>
        <fullName evidence="1">Uncharacterized protein</fullName>
    </submittedName>
</protein>
<proteinExistence type="predicted"/>
<sequence>MSETSATTEAWPALRVDEWTATRETLHLWTQVVGKVRMALAAPINHWWHVSLQVTARGLATGLMPARAAGGEGGELEIEFDLLAHELVLRCSDGRRVSFPLPGLSVADFYVAVLESLDRLGVAVSIRPVPNEVEVAIPFPDDTVHHTYVPEHATAFWRQLVQADRILRRFRSSFTGKVSPVHFFWGAMDLAVTRFSGRPAPTHPGGAPHCPDWVMHEGYSHELSSAGFWPGGGEEGAFYSYAYPAPEGFAAAPVPDGAFFSDTFGEFLLPWETVRTAADPDALVLSFLEATYDAAASRADWPPLTRRW</sequence>
<gene>
    <name evidence="1" type="ORF">B5808_02695</name>
</gene>
<dbReference type="Pfam" id="PF19459">
    <property type="entry name" value="DUF5996"/>
    <property type="match status" value="1"/>
</dbReference>
<dbReference type="InterPro" id="IPR046038">
    <property type="entry name" value="DUF5996"/>
</dbReference>
<accession>A0A1X9LGB7</accession>
<evidence type="ECO:0000313" key="1">
    <source>
        <dbReference type="EMBL" id="ARJ04255.1"/>
    </source>
</evidence>
<keyword evidence="2" id="KW-1185">Reference proteome</keyword>
<reference evidence="1 2" key="1">
    <citation type="submission" date="2017-04" db="EMBL/GenBank/DDBJ databases">
        <authorList>
            <person name="Afonso C.L."/>
            <person name="Miller P.J."/>
            <person name="Scott M.A."/>
            <person name="Spackman E."/>
            <person name="Goraichik I."/>
            <person name="Dimitrov K.M."/>
            <person name="Suarez D.L."/>
            <person name="Swayne D.E."/>
        </authorList>
    </citation>
    <scope>NUCLEOTIDE SEQUENCE [LARGE SCALE GENOMIC DNA]</scope>
    <source>
        <strain evidence="2">XA(T)</strain>
    </source>
</reference>
<dbReference type="STRING" id="1619308.B5808_02695"/>
<dbReference type="EMBL" id="CP020715">
    <property type="protein sequence ID" value="ARJ04255.1"/>
    <property type="molecule type" value="Genomic_DNA"/>
</dbReference>
<dbReference type="AlphaFoldDB" id="A0A1X9LGB7"/>
<name>A0A1X9LGB7_9MICO</name>